<reference key="1">
    <citation type="submission" date="2007-01" db="EMBL/GenBank/DDBJ databases">
        <title>The Genome Sequence of Puccinia graminis f. sp. tritici Strain CRL 75-36-700-3.</title>
        <authorList>
            <consortium name="The Broad Institute Genome Sequencing Platform"/>
            <person name="Birren B."/>
            <person name="Lander E."/>
            <person name="Galagan J."/>
            <person name="Nusbaum C."/>
            <person name="Devon K."/>
            <person name="Cuomo C."/>
            <person name="Jaffe D."/>
            <person name="Butler J."/>
            <person name="Alvarez P."/>
            <person name="Gnerre S."/>
            <person name="Grabherr M."/>
            <person name="Mauceli E."/>
            <person name="Brockman W."/>
            <person name="Young S."/>
            <person name="LaButti K."/>
            <person name="Sykes S."/>
            <person name="DeCaprio D."/>
            <person name="Crawford M."/>
            <person name="Koehrsen M."/>
            <person name="Engels R."/>
            <person name="Montgomery P."/>
            <person name="Pearson M."/>
            <person name="Howarth C."/>
            <person name="Larson L."/>
            <person name="White J."/>
            <person name="Zeng Q."/>
            <person name="Kodira C."/>
            <person name="Yandava C."/>
            <person name="Alvarado L."/>
            <person name="O'Leary S."/>
            <person name="Szabo L."/>
            <person name="Dean R."/>
            <person name="Schein J."/>
        </authorList>
    </citation>
    <scope>NUCLEOTIDE SEQUENCE</scope>
    <source>
        <strain>CRL 75-36-700-3</strain>
    </source>
</reference>
<dbReference type="InParanoid" id="E3L9L2"/>
<evidence type="ECO:0000313" key="2">
    <source>
        <dbReference type="EMBL" id="EFP93237.2"/>
    </source>
</evidence>
<reference evidence="3" key="2">
    <citation type="journal article" date="2011" name="Proc. Natl. Acad. Sci. U.S.A.">
        <title>Obligate biotrophy features unraveled by the genomic analysis of rust fungi.</title>
        <authorList>
            <person name="Duplessis S."/>
            <person name="Cuomo C.A."/>
            <person name="Lin Y.-C."/>
            <person name="Aerts A."/>
            <person name="Tisserant E."/>
            <person name="Veneault-Fourrey C."/>
            <person name="Joly D.L."/>
            <person name="Hacquard S."/>
            <person name="Amselem J."/>
            <person name="Cantarel B.L."/>
            <person name="Chiu R."/>
            <person name="Coutinho P.M."/>
            <person name="Feau N."/>
            <person name="Field M."/>
            <person name="Frey P."/>
            <person name="Gelhaye E."/>
            <person name="Goldberg J."/>
            <person name="Grabherr M.G."/>
            <person name="Kodira C.D."/>
            <person name="Kohler A."/>
            <person name="Kuees U."/>
            <person name="Lindquist E.A."/>
            <person name="Lucas S.M."/>
            <person name="Mago R."/>
            <person name="Mauceli E."/>
            <person name="Morin E."/>
            <person name="Murat C."/>
            <person name="Pangilinan J.L."/>
            <person name="Park R."/>
            <person name="Pearson M."/>
            <person name="Quesneville H."/>
            <person name="Rouhier N."/>
            <person name="Sakthikumar S."/>
            <person name="Salamov A.A."/>
            <person name="Schmutz J."/>
            <person name="Selles B."/>
            <person name="Shapiro H."/>
            <person name="Tanguay P."/>
            <person name="Tuskan G.A."/>
            <person name="Henrissat B."/>
            <person name="Van de Peer Y."/>
            <person name="Rouze P."/>
            <person name="Ellis J.G."/>
            <person name="Dodds P.N."/>
            <person name="Schein J.E."/>
            <person name="Zhong S."/>
            <person name="Hamelin R.C."/>
            <person name="Grigoriev I.V."/>
            <person name="Szabo L.J."/>
            <person name="Martin F."/>
        </authorList>
    </citation>
    <scope>NUCLEOTIDE SEQUENCE [LARGE SCALE GENOMIC DNA]</scope>
    <source>
        <strain evidence="3">CRL 75-36-700-3 / race SCCL</strain>
    </source>
</reference>
<feature type="region of interest" description="Disordered" evidence="1">
    <location>
        <begin position="1"/>
        <end position="64"/>
    </location>
</feature>
<protein>
    <submittedName>
        <fullName evidence="2">Uncharacterized protein</fullName>
    </submittedName>
</protein>
<dbReference type="EMBL" id="DS178386">
    <property type="protein sequence ID" value="EFP93237.2"/>
    <property type="molecule type" value="Genomic_DNA"/>
</dbReference>
<feature type="compositionally biased region" description="Low complexity" evidence="1">
    <location>
        <begin position="29"/>
        <end position="40"/>
    </location>
</feature>
<dbReference type="OrthoDB" id="10648088at2759"/>
<sequence length="390" mass="40719">MHPVELNRSDVPDAQSVEKASAKSDAGSAEEAPVTVAAPPSNSNEPDVALAPKADEPDAALAPNADEPNVALAPKAADQAIETAAAVEDLFTKFEHQAFFGTPGASAEESASGPDAAPVGQGVETIAGLFTDAEFEAMAEGLLTEAELDAIIQTLITTGRYRGSLTLEQVEQLNAKFPAIRDSKSREPDVASVASTPKADHRAGQALTFNLPTTAETAVAADNAAETAVAADNAAETAVAADDLFTKFEHQAFFGIPGTAAEESASGVPDATPAGQGETIAPAEGLLTEAAVDEILRTLITTGLFRGRLTLDQLSQVSDKLSATYGFSGALDMQYTETPEGVVPGNFVLQALLKQWSRGSYESTYYYFPDYIAFRSMQFDVDNTGGEAYS</sequence>
<dbReference type="GeneID" id="10543469"/>
<dbReference type="HOGENOM" id="CLU_737961_0_0_1"/>
<evidence type="ECO:0000313" key="3">
    <source>
        <dbReference type="Proteomes" id="UP000008783"/>
    </source>
</evidence>
<evidence type="ECO:0000256" key="1">
    <source>
        <dbReference type="SAM" id="MobiDB-lite"/>
    </source>
</evidence>
<accession>E3L9L2</accession>
<organism evidence="2 3">
    <name type="scientific">Puccinia graminis f. sp. tritici (strain CRL 75-36-700-3 / race SCCL)</name>
    <name type="common">Black stem rust fungus</name>
    <dbReference type="NCBI Taxonomy" id="418459"/>
    <lineage>
        <taxon>Eukaryota</taxon>
        <taxon>Fungi</taxon>
        <taxon>Dikarya</taxon>
        <taxon>Basidiomycota</taxon>
        <taxon>Pucciniomycotina</taxon>
        <taxon>Pucciniomycetes</taxon>
        <taxon>Pucciniales</taxon>
        <taxon>Pucciniaceae</taxon>
        <taxon>Puccinia</taxon>
    </lineage>
</organism>
<keyword evidence="3" id="KW-1185">Reference proteome</keyword>
<feature type="compositionally biased region" description="Basic and acidic residues" evidence="1">
    <location>
        <begin position="1"/>
        <end position="11"/>
    </location>
</feature>
<name>E3L9L2_PUCGT</name>
<dbReference type="RefSeq" id="XP_003337656.2">
    <property type="nucleotide sequence ID" value="XM_003337608.2"/>
</dbReference>
<dbReference type="VEuPathDB" id="FungiDB:PGTG_19183"/>
<proteinExistence type="predicted"/>
<dbReference type="Proteomes" id="UP000008783">
    <property type="component" value="Unassembled WGS sequence"/>
</dbReference>
<dbReference type="KEGG" id="pgr:PGTG_19183"/>
<gene>
    <name evidence="2" type="ORF">PGTG_19183</name>
</gene>
<dbReference type="AlphaFoldDB" id="E3L9L2"/>